<organism evidence="1 2">
    <name type="scientific">Candidatus Magnetaquiglobus chichijimensis</name>
    <dbReference type="NCBI Taxonomy" id="3141448"/>
    <lineage>
        <taxon>Bacteria</taxon>
        <taxon>Pseudomonadati</taxon>
        <taxon>Pseudomonadota</taxon>
        <taxon>Magnetococcia</taxon>
        <taxon>Magnetococcales</taxon>
        <taxon>Candidatus Magnetaquicoccaceae</taxon>
        <taxon>Candidatus Magnetaquiglobus</taxon>
    </lineage>
</organism>
<reference evidence="1 2" key="2">
    <citation type="submission" date="2024-09" db="EMBL/GenBank/DDBJ databases">
        <title>Draft genome sequence of Candidatus Magnetaquicoccaceae bacterium FCR-1.</title>
        <authorList>
            <person name="Shimoshige H."/>
            <person name="Shimamura S."/>
            <person name="Taoka A."/>
            <person name="Kobayashi H."/>
            <person name="Maekawa T."/>
        </authorList>
    </citation>
    <scope>NUCLEOTIDE SEQUENCE [LARGE SCALE GENOMIC DNA]</scope>
    <source>
        <strain evidence="1 2">FCR-1</strain>
    </source>
</reference>
<dbReference type="Proteomes" id="UP001628193">
    <property type="component" value="Unassembled WGS sequence"/>
</dbReference>
<dbReference type="EMBL" id="BAAFGK010000004">
    <property type="protein sequence ID" value="GAB0057981.1"/>
    <property type="molecule type" value="Genomic_DNA"/>
</dbReference>
<sequence>MDMSSDPDHDGSSDSRIRQTIFPKGAIMAEFTITGEIDPFLHVSLRQGESILAESNAMVMMEESLTLDGSLGNQGVLGAIMRRMANEETLFQQKITAKTGPGDVLLAAPFPGGMHLLEIGPRQFNLADGAFLACESGVTVTNAMQSLGNAFFGGTGGFFIQTTEGKGKLAVAAFGSVFLLDVKPGQPITIDNEHLVAWETSLDHEITTPNSARGMLGGLLSAATSGEAVVLRFSGQGQILLASRNKKTLIAWLAENLPTPTRAS</sequence>
<dbReference type="PANTHER" id="PTHR43657">
    <property type="entry name" value="TRYPTOPHAN RNA-BINDING ATTENUATOR PROTEIN-LIKE PROTEIN"/>
    <property type="match status" value="1"/>
</dbReference>
<dbReference type="NCBIfam" id="TIGR00266">
    <property type="entry name" value="TIGR00266 family protein"/>
    <property type="match status" value="1"/>
</dbReference>
<gene>
    <name evidence="1" type="ORF">SIID45300_02316</name>
</gene>
<dbReference type="InterPro" id="IPR036983">
    <property type="entry name" value="AIM24_sf"/>
</dbReference>
<evidence type="ECO:0008006" key="3">
    <source>
        <dbReference type="Google" id="ProtNLM"/>
    </source>
</evidence>
<dbReference type="InterPro" id="IPR002838">
    <property type="entry name" value="AIM24"/>
</dbReference>
<dbReference type="SUPFAM" id="SSF51219">
    <property type="entry name" value="TRAP-like"/>
    <property type="match status" value="1"/>
</dbReference>
<dbReference type="PANTHER" id="PTHR43657:SF1">
    <property type="entry name" value="ALTERED INHERITANCE OF MITOCHONDRIA PROTEIN 24, MITOCHONDRIAL"/>
    <property type="match status" value="1"/>
</dbReference>
<dbReference type="Pfam" id="PF01987">
    <property type="entry name" value="AIM24"/>
    <property type="match status" value="1"/>
</dbReference>
<evidence type="ECO:0000313" key="1">
    <source>
        <dbReference type="EMBL" id="GAB0057981.1"/>
    </source>
</evidence>
<dbReference type="Gene3D" id="3.60.160.10">
    <property type="entry name" value="Mitochondrial biogenesis AIM24"/>
    <property type="match status" value="1"/>
</dbReference>
<reference evidence="1 2" key="1">
    <citation type="submission" date="2024-05" db="EMBL/GenBank/DDBJ databases">
        <authorList>
            <consortium name="Candidatus Magnetaquicoccaceae bacterium FCR-1 genome sequencing consortium"/>
            <person name="Shimoshige H."/>
            <person name="Shimamura S."/>
            <person name="Taoka A."/>
            <person name="Kobayashi H."/>
            <person name="Maekawa T."/>
        </authorList>
    </citation>
    <scope>NUCLEOTIDE SEQUENCE [LARGE SCALE GENOMIC DNA]</scope>
    <source>
        <strain evidence="1 2">FCR-1</strain>
    </source>
</reference>
<proteinExistence type="predicted"/>
<accession>A0ABQ0CAS5</accession>
<evidence type="ECO:0000313" key="2">
    <source>
        <dbReference type="Proteomes" id="UP001628193"/>
    </source>
</evidence>
<dbReference type="InterPro" id="IPR016031">
    <property type="entry name" value="Trp_RNA-bd_attenuator-like_dom"/>
</dbReference>
<protein>
    <recommendedName>
        <fullName evidence="3">TIGR00266 family protein</fullName>
    </recommendedName>
</protein>
<comment type="caution">
    <text evidence="1">The sequence shown here is derived from an EMBL/GenBank/DDBJ whole genome shotgun (WGS) entry which is preliminary data.</text>
</comment>
<keyword evidence="2" id="KW-1185">Reference proteome</keyword>
<name>A0ABQ0CAS5_9PROT</name>